<accession>A0A645AYQ9</accession>
<sequence length="247" mass="27171">MIDQVRPPVVQLAAAAIHDRLPVIPELVAVTAELDFEDLSENPAVHDLKHMVETRFKTAVLTAEKLARIFLRNLFQFLDAFHRQRHGLLQKHNLASFQRAGFFERQTRTGEVLRHAELVHRMEHGRCGERGAIAARADLAVVHVAAEGHMAQRHQHGADLGAQRIAHLLRELARFDELVVGLHRVLLAGAGHGPTGVVILARVAQRIPVVHHDGGAALVIQFEARFPGGAVVEVLGGLRAQHGFKVA</sequence>
<evidence type="ECO:0000313" key="1">
    <source>
        <dbReference type="EMBL" id="MPM57926.1"/>
    </source>
</evidence>
<gene>
    <name evidence="1" type="ORF">SDC9_104755</name>
</gene>
<proteinExistence type="predicted"/>
<name>A0A645AYQ9_9ZZZZ</name>
<protein>
    <submittedName>
        <fullName evidence="1">Uncharacterized protein</fullName>
    </submittedName>
</protein>
<comment type="caution">
    <text evidence="1">The sequence shown here is derived from an EMBL/GenBank/DDBJ whole genome shotgun (WGS) entry which is preliminary data.</text>
</comment>
<organism evidence="1">
    <name type="scientific">bioreactor metagenome</name>
    <dbReference type="NCBI Taxonomy" id="1076179"/>
    <lineage>
        <taxon>unclassified sequences</taxon>
        <taxon>metagenomes</taxon>
        <taxon>ecological metagenomes</taxon>
    </lineage>
</organism>
<dbReference type="EMBL" id="VSSQ01016512">
    <property type="protein sequence ID" value="MPM57926.1"/>
    <property type="molecule type" value="Genomic_DNA"/>
</dbReference>
<dbReference type="AlphaFoldDB" id="A0A645AYQ9"/>
<reference evidence="1" key="1">
    <citation type="submission" date="2019-08" db="EMBL/GenBank/DDBJ databases">
        <authorList>
            <person name="Kucharzyk K."/>
            <person name="Murdoch R.W."/>
            <person name="Higgins S."/>
            <person name="Loffler F."/>
        </authorList>
    </citation>
    <scope>NUCLEOTIDE SEQUENCE</scope>
</reference>